<reference evidence="7" key="1">
    <citation type="submission" date="2019-10" db="EMBL/GenBank/DDBJ databases">
        <title>Corvus moneduloides (New Caledonian crow) genome, bCorMon1, primary haplotype.</title>
        <authorList>
            <person name="Rutz C."/>
            <person name="Fungtammasan C."/>
            <person name="Mountcastle J."/>
            <person name="Formenti G."/>
            <person name="Chow W."/>
            <person name="Howe K."/>
            <person name="Steele M.P."/>
            <person name="Fernandes J."/>
            <person name="Gilbert M.T.P."/>
            <person name="Fedrigo O."/>
            <person name="Jarvis E.D."/>
            <person name="Gemmell N."/>
        </authorList>
    </citation>
    <scope>NUCLEOTIDE SEQUENCE [LARGE SCALE GENOMIC DNA]</scope>
</reference>
<dbReference type="Proteomes" id="UP000694553">
    <property type="component" value="Unassembled WGS sequence"/>
</dbReference>
<sequence>MSCETALTAAGEKKKKAQLLWRRAGWSARSRQPGRAPGRGGCSRLQARREGADGVAASLCGSAGFPDLAGFFWHRLGTPFPGRGVGALPTLPGECRPGRCRCRKSHSPDPGRPWHSSPVSVFGGLCGNQSRMDRYRYFIFNQKNMVVLGMFQIAFSTVCVTSGFIDGIFRTESQLGKSRAPIWAGMVMGVPGILALFSSQRKNPFLVNVLIVASIVSCVAILIVIVYSSFTLKYGEEEELSSAPVHVIHTRFVLNKVVKGANIAMLAVSICSAFFVLAMAYLGCLSLPRCSCYDSVTGMEWLQPSEDQNQTVEMVCAVQSPGGRIFNFRDRFLAQDVDAEEDTSKPPPYIRMT</sequence>
<dbReference type="Pfam" id="PF04103">
    <property type="entry name" value="CD20"/>
    <property type="match status" value="1"/>
</dbReference>
<proteinExistence type="inferred from homology"/>
<keyword evidence="3" id="KW-0812">Transmembrane</keyword>
<dbReference type="InterPro" id="IPR007237">
    <property type="entry name" value="CD20-like"/>
</dbReference>
<protein>
    <submittedName>
        <fullName evidence="6">Uncharacterized protein</fullName>
    </submittedName>
</protein>
<dbReference type="GO" id="GO:0016020">
    <property type="term" value="C:membrane"/>
    <property type="evidence" value="ECO:0007669"/>
    <property type="project" value="UniProtKB-SubCell"/>
</dbReference>
<comment type="similarity">
    <text evidence="2">Belongs to the MS4A family.</text>
</comment>
<evidence type="ECO:0000313" key="7">
    <source>
        <dbReference type="Proteomes" id="UP000694553"/>
    </source>
</evidence>
<keyword evidence="4" id="KW-1133">Transmembrane helix</keyword>
<comment type="subcellular location">
    <subcellularLocation>
        <location evidence="1">Membrane</location>
        <topology evidence="1">Multi-pass membrane protein</topology>
    </subcellularLocation>
</comment>
<dbReference type="PANTHER" id="PTHR23320:SF170">
    <property type="entry name" value="MEMBRANE SPANNING 4-DOMAINS A12"/>
    <property type="match status" value="1"/>
</dbReference>
<evidence type="ECO:0000313" key="6">
    <source>
        <dbReference type="Ensembl" id="ENSCMUP00000028719.1"/>
    </source>
</evidence>
<gene>
    <name evidence="6" type="primary">LOC116444453</name>
</gene>
<evidence type="ECO:0000256" key="3">
    <source>
        <dbReference type="ARBA" id="ARBA00022692"/>
    </source>
</evidence>
<accession>A0A8C3H2A3</accession>
<organism evidence="6 7">
    <name type="scientific">Corvus moneduloides</name>
    <name type="common">New Caledonian crow</name>
    <dbReference type="NCBI Taxonomy" id="1196302"/>
    <lineage>
        <taxon>Eukaryota</taxon>
        <taxon>Metazoa</taxon>
        <taxon>Chordata</taxon>
        <taxon>Craniata</taxon>
        <taxon>Vertebrata</taxon>
        <taxon>Euteleostomi</taxon>
        <taxon>Archelosauria</taxon>
        <taxon>Archosauria</taxon>
        <taxon>Dinosauria</taxon>
        <taxon>Saurischia</taxon>
        <taxon>Theropoda</taxon>
        <taxon>Coelurosauria</taxon>
        <taxon>Aves</taxon>
        <taxon>Neognathae</taxon>
        <taxon>Neoaves</taxon>
        <taxon>Telluraves</taxon>
        <taxon>Australaves</taxon>
        <taxon>Passeriformes</taxon>
        <taxon>Corvoidea</taxon>
        <taxon>Corvidae</taxon>
        <taxon>Corvus</taxon>
    </lineage>
</organism>
<name>A0A8C3H2A3_CORMO</name>
<dbReference type="OMA" id="CTICLAL"/>
<keyword evidence="5" id="KW-0472">Membrane</keyword>
<reference evidence="6" key="2">
    <citation type="submission" date="2025-08" db="UniProtKB">
        <authorList>
            <consortium name="Ensembl"/>
        </authorList>
    </citation>
    <scope>IDENTIFICATION</scope>
</reference>
<dbReference type="AlphaFoldDB" id="A0A8C3H2A3"/>
<dbReference type="Ensembl" id="ENSCMUT00000032603.1">
    <property type="protein sequence ID" value="ENSCMUP00000028719.1"/>
    <property type="gene ID" value="ENSCMUG00000017782.1"/>
</dbReference>
<evidence type="ECO:0000256" key="4">
    <source>
        <dbReference type="ARBA" id="ARBA00022989"/>
    </source>
</evidence>
<keyword evidence="7" id="KW-1185">Reference proteome</keyword>
<dbReference type="InterPro" id="IPR030417">
    <property type="entry name" value="MS4A"/>
</dbReference>
<dbReference type="GeneID" id="116444453"/>
<dbReference type="OrthoDB" id="9878438at2759"/>
<dbReference type="PANTHER" id="PTHR23320">
    <property type="entry name" value="MEMBRANE-SPANNING 4-DOMAINS SUBFAMILY A MS4A -RELATED"/>
    <property type="match status" value="1"/>
</dbReference>
<evidence type="ECO:0000256" key="5">
    <source>
        <dbReference type="ARBA" id="ARBA00023136"/>
    </source>
</evidence>
<dbReference type="RefSeq" id="XP_031965757.1">
    <property type="nucleotide sequence ID" value="XM_032109866.1"/>
</dbReference>
<evidence type="ECO:0000256" key="2">
    <source>
        <dbReference type="ARBA" id="ARBA00009565"/>
    </source>
</evidence>
<evidence type="ECO:0000256" key="1">
    <source>
        <dbReference type="ARBA" id="ARBA00004141"/>
    </source>
</evidence>
<reference evidence="6" key="3">
    <citation type="submission" date="2025-09" db="UniProtKB">
        <authorList>
            <consortium name="Ensembl"/>
        </authorList>
    </citation>
    <scope>IDENTIFICATION</scope>
</reference>